<proteinExistence type="predicted"/>
<dbReference type="Proteomes" id="UP001209317">
    <property type="component" value="Unassembled WGS sequence"/>
</dbReference>
<keyword evidence="2" id="KW-1185">Reference proteome</keyword>
<protein>
    <submittedName>
        <fullName evidence="1">6-bladed beta-propeller</fullName>
    </submittedName>
</protein>
<dbReference type="EMBL" id="JAOTPL010000001">
    <property type="protein sequence ID" value="MCU7693092.1"/>
    <property type="molecule type" value="Genomic_DNA"/>
</dbReference>
<evidence type="ECO:0000313" key="2">
    <source>
        <dbReference type="Proteomes" id="UP001209317"/>
    </source>
</evidence>
<reference evidence="1" key="1">
    <citation type="submission" date="2022-10" db="EMBL/GenBank/DDBJ databases">
        <authorList>
            <person name="Kim H.S."/>
            <person name="Kim J.-S."/>
            <person name="Suh M.K."/>
            <person name="Eom M.K."/>
            <person name="Lee J.-S."/>
        </authorList>
    </citation>
    <scope>NUCLEOTIDE SEQUENCE</scope>
    <source>
        <strain evidence="1">LIP-5</strain>
    </source>
</reference>
<dbReference type="AlphaFoldDB" id="A0AAE3INU7"/>
<dbReference type="RefSeq" id="WP_263036580.1">
    <property type="nucleotide sequence ID" value="NZ_JAOTPL010000001.1"/>
</dbReference>
<accession>A0AAE3INU7</accession>
<gene>
    <name evidence="1" type="ORF">OD355_01030</name>
</gene>
<dbReference type="Pfam" id="PF17170">
    <property type="entry name" value="DUF5128"/>
    <property type="match status" value="1"/>
</dbReference>
<comment type="caution">
    <text evidence="1">The sequence shown here is derived from an EMBL/GenBank/DDBJ whole genome shotgun (WGS) entry which is preliminary data.</text>
</comment>
<evidence type="ECO:0000313" key="1">
    <source>
        <dbReference type="EMBL" id="MCU7693092.1"/>
    </source>
</evidence>
<name>A0AAE3INU7_9BACT</name>
<sequence length="409" mass="47124">MKIIIFYLLLLIPSAFYAQEIQKIRIDPSLAYGGRVSDYFETVEFIPLETTKESLFGDRDQMIVTDSSFVISDFDTKSILFFTLKGKFLGKKSFPKNKYLNIQEDILSKKIILRIYDPEAYKAEAEHYSFTGRLLAKTSIKMKDFLGTTAWVPLGNDYYAVGRNCYIEPGKKPRDSAFNLIEIYHRDVLYNSFLPVNQLKKMGLCRINGFIDISKRTQQGSVFAATPLEHVIYKINKDSATPIYKMLFPADRAVSDSILYSVNLKRIDSTIKKLQDDPNLITNLSNIFFHNNLLFFRINANVYFSTTSSESAAQYNFFYDTASRKLSSLERIKPDELSYFLPLSDFTTSMKGFEYDGDFVYSTVSALNMFAQRKATKERVSKLSSGLEKFFNMENRKSNLIIVKMKLKE</sequence>
<organism evidence="1 2">
    <name type="scientific">Haoranjiania flava</name>
    <dbReference type="NCBI Taxonomy" id="1856322"/>
    <lineage>
        <taxon>Bacteria</taxon>
        <taxon>Pseudomonadati</taxon>
        <taxon>Bacteroidota</taxon>
        <taxon>Chitinophagia</taxon>
        <taxon>Chitinophagales</taxon>
        <taxon>Chitinophagaceae</taxon>
        <taxon>Haoranjiania</taxon>
    </lineage>
</organism>